<reference evidence="3" key="1">
    <citation type="journal article" date="2021" name="PeerJ">
        <title>Extensive microbial diversity within the chicken gut microbiome revealed by metagenomics and culture.</title>
        <authorList>
            <person name="Gilroy R."/>
            <person name="Ravi A."/>
            <person name="Getino M."/>
            <person name="Pursley I."/>
            <person name="Horton D.L."/>
            <person name="Alikhan N.F."/>
            <person name="Baker D."/>
            <person name="Gharbi K."/>
            <person name="Hall N."/>
            <person name="Watson M."/>
            <person name="Adriaenssens E.M."/>
            <person name="Foster-Nyarko E."/>
            <person name="Jarju S."/>
            <person name="Secka A."/>
            <person name="Antonio M."/>
            <person name="Oren A."/>
            <person name="Chaudhuri R.R."/>
            <person name="La Ragione R."/>
            <person name="Hildebrand F."/>
            <person name="Pallen M.J."/>
        </authorList>
    </citation>
    <scope>NUCLEOTIDE SEQUENCE</scope>
    <source>
        <strain evidence="3">ChiHjej12B11-9795</strain>
    </source>
</reference>
<comment type="caution">
    <text evidence="3">The sequence shown here is derived from an EMBL/GenBank/DDBJ whole genome shotgun (WGS) entry which is preliminary data.</text>
</comment>
<dbReference type="PROSITE" id="PS51257">
    <property type="entry name" value="PROKAR_LIPOPROTEIN"/>
    <property type="match status" value="1"/>
</dbReference>
<evidence type="ECO:0000259" key="2">
    <source>
        <dbReference type="Pfam" id="PF16288"/>
    </source>
</evidence>
<keyword evidence="1" id="KW-0732">Signal</keyword>
<reference evidence="3" key="2">
    <citation type="submission" date="2021-04" db="EMBL/GenBank/DDBJ databases">
        <authorList>
            <person name="Gilroy R."/>
        </authorList>
    </citation>
    <scope>NUCLEOTIDE SEQUENCE</scope>
    <source>
        <strain evidence="3">ChiHjej12B11-9795</strain>
    </source>
</reference>
<organism evidence="3 4">
    <name type="scientific">Candidatus Bacteroides avicola</name>
    <dbReference type="NCBI Taxonomy" id="2838468"/>
    <lineage>
        <taxon>Bacteria</taxon>
        <taxon>Pseudomonadati</taxon>
        <taxon>Bacteroidota</taxon>
        <taxon>Bacteroidia</taxon>
        <taxon>Bacteroidales</taxon>
        <taxon>Bacteroidaceae</taxon>
        <taxon>Bacteroides</taxon>
    </lineage>
</organism>
<protein>
    <submittedName>
        <fullName evidence="3">DUF4934 domain-containing protein</fullName>
    </submittedName>
</protein>
<feature type="signal peptide" evidence="1">
    <location>
        <begin position="1"/>
        <end position="19"/>
    </location>
</feature>
<dbReference type="AlphaFoldDB" id="A0A9D2HXI1"/>
<proteinExistence type="predicted"/>
<feature type="chain" id="PRO_5039434934" evidence="1">
    <location>
        <begin position="20"/>
        <end position="409"/>
    </location>
</feature>
<dbReference type="Pfam" id="PF16288">
    <property type="entry name" value="DUF4934"/>
    <property type="match status" value="1"/>
</dbReference>
<dbReference type="Proteomes" id="UP000823862">
    <property type="component" value="Unassembled WGS sequence"/>
</dbReference>
<sequence length="409" mass="45017">MRKRNVCAFLFVCLLAACGGNPKTTVDSLSVIDVKSAIEHPTELKVSQLGQTVRYVPLETGDSCFVGNRSQIRICGKNIIVTFEGNCLSFDRETGRFIARIGHVGDDPQGYSSTEFSYDDRNGLFYFIRQPNLLQKYDAQGNYHGSVTVPTPPPLNAMPTDYSFMDTSLVGYYANMGRQDAHHNALLLFSADGQVVDTIPSRLPALSAMTVVDIASISVMKFGEAGAILIRYKDGSASANLAGTRPLWRRDGQLHFKEPFNDTLYTVSAKGDLAPYALFDMGDRGVRLTGDWESHDLNGKQFIVFTLEGRNALFFQCVTELEKTLNGIYDKTAGTVYMAPEADGLTDDLTGFLPFHPSSCSEQGEFASLVWPEKILPWLDEHPEAKDNPALKSLLGIGEEDNPVVVIVQ</sequence>
<evidence type="ECO:0000313" key="3">
    <source>
        <dbReference type="EMBL" id="HJA85932.1"/>
    </source>
</evidence>
<dbReference type="EMBL" id="DWZI01000037">
    <property type="protein sequence ID" value="HJA85932.1"/>
    <property type="molecule type" value="Genomic_DNA"/>
</dbReference>
<feature type="domain" description="DUF4934" evidence="2">
    <location>
        <begin position="44"/>
        <end position="144"/>
    </location>
</feature>
<evidence type="ECO:0000256" key="1">
    <source>
        <dbReference type="SAM" id="SignalP"/>
    </source>
</evidence>
<name>A0A9D2HXI1_9BACE</name>
<accession>A0A9D2HXI1</accession>
<gene>
    <name evidence="3" type="ORF">H9950_07050</name>
</gene>
<dbReference type="InterPro" id="IPR032558">
    <property type="entry name" value="DUF4934"/>
</dbReference>
<evidence type="ECO:0000313" key="4">
    <source>
        <dbReference type="Proteomes" id="UP000823862"/>
    </source>
</evidence>